<dbReference type="Proteomes" id="UP000053257">
    <property type="component" value="Unassembled WGS sequence"/>
</dbReference>
<keyword evidence="2" id="KW-1133">Transmembrane helix</keyword>
<keyword evidence="2" id="KW-0472">Membrane</keyword>
<evidence type="ECO:0000313" key="4">
    <source>
        <dbReference type="Proteomes" id="UP000053257"/>
    </source>
</evidence>
<evidence type="ECO:0000256" key="2">
    <source>
        <dbReference type="SAM" id="Phobius"/>
    </source>
</evidence>
<accession>A0A0C3S277</accession>
<feature type="region of interest" description="Disordered" evidence="1">
    <location>
        <begin position="202"/>
        <end position="233"/>
    </location>
</feature>
<sequence length="233" mass="25101">MPSIHIVRSLSGGSESLTSRQIHEVPAPRNPDDIPEIGGSPAGFIALVIFLSFIIIFSCVGVFLLLRTSKPDPYERHARRVLSGRHEDTLYEVPLGPPGLKEKVKSWFRFTKKQDGWVRASSGDADEWDASDRLAYDSPAAADKSKSVADFGAATLSKSDTLESVELAAPSLALDAVTLPRLAYADPYTASPTALEPVEWARGGTRSGASGADPAAETPMRVFENGTRFKESV</sequence>
<proteinExistence type="predicted"/>
<evidence type="ECO:0000313" key="3">
    <source>
        <dbReference type="EMBL" id="KIP09306.1"/>
    </source>
</evidence>
<evidence type="ECO:0000256" key="1">
    <source>
        <dbReference type="SAM" id="MobiDB-lite"/>
    </source>
</evidence>
<feature type="compositionally biased region" description="Low complexity" evidence="1">
    <location>
        <begin position="202"/>
        <end position="212"/>
    </location>
</feature>
<reference evidence="3 4" key="1">
    <citation type="journal article" date="2014" name="PLoS Genet.">
        <title>Analysis of the Phlebiopsis gigantea genome, transcriptome and secretome provides insight into its pioneer colonization strategies of wood.</title>
        <authorList>
            <person name="Hori C."/>
            <person name="Ishida T."/>
            <person name="Igarashi K."/>
            <person name="Samejima M."/>
            <person name="Suzuki H."/>
            <person name="Master E."/>
            <person name="Ferreira P."/>
            <person name="Ruiz-Duenas F.J."/>
            <person name="Held B."/>
            <person name="Canessa P."/>
            <person name="Larrondo L.F."/>
            <person name="Schmoll M."/>
            <person name="Druzhinina I.S."/>
            <person name="Kubicek C.P."/>
            <person name="Gaskell J.A."/>
            <person name="Kersten P."/>
            <person name="St John F."/>
            <person name="Glasner J."/>
            <person name="Sabat G."/>
            <person name="Splinter BonDurant S."/>
            <person name="Syed K."/>
            <person name="Yadav J."/>
            <person name="Mgbeahuruike A.C."/>
            <person name="Kovalchuk A."/>
            <person name="Asiegbu F.O."/>
            <person name="Lackner G."/>
            <person name="Hoffmeister D."/>
            <person name="Rencoret J."/>
            <person name="Gutierrez A."/>
            <person name="Sun H."/>
            <person name="Lindquist E."/>
            <person name="Barry K."/>
            <person name="Riley R."/>
            <person name="Grigoriev I.V."/>
            <person name="Henrissat B."/>
            <person name="Kues U."/>
            <person name="Berka R.M."/>
            <person name="Martinez A.T."/>
            <person name="Covert S.F."/>
            <person name="Blanchette R.A."/>
            <person name="Cullen D."/>
        </authorList>
    </citation>
    <scope>NUCLEOTIDE SEQUENCE [LARGE SCALE GENOMIC DNA]</scope>
    <source>
        <strain evidence="3 4">11061_1 CR5-6</strain>
    </source>
</reference>
<gene>
    <name evidence="3" type="ORF">PHLGIDRAFT_126456</name>
</gene>
<protein>
    <submittedName>
        <fullName evidence="3">Uncharacterized protein</fullName>
    </submittedName>
</protein>
<feature type="transmembrane region" description="Helical" evidence="2">
    <location>
        <begin position="44"/>
        <end position="66"/>
    </location>
</feature>
<dbReference type="OrthoDB" id="3265603at2759"/>
<dbReference type="HOGENOM" id="CLU_051883_0_0_1"/>
<organism evidence="3 4">
    <name type="scientific">Phlebiopsis gigantea (strain 11061_1 CR5-6)</name>
    <name type="common">White-rot fungus</name>
    <name type="synonym">Peniophora gigantea</name>
    <dbReference type="NCBI Taxonomy" id="745531"/>
    <lineage>
        <taxon>Eukaryota</taxon>
        <taxon>Fungi</taxon>
        <taxon>Dikarya</taxon>
        <taxon>Basidiomycota</taxon>
        <taxon>Agaricomycotina</taxon>
        <taxon>Agaricomycetes</taxon>
        <taxon>Polyporales</taxon>
        <taxon>Phanerochaetaceae</taxon>
        <taxon>Phlebiopsis</taxon>
    </lineage>
</organism>
<keyword evidence="2" id="KW-0812">Transmembrane</keyword>
<name>A0A0C3S277_PHLG1</name>
<dbReference type="AlphaFoldDB" id="A0A0C3S277"/>
<keyword evidence="4" id="KW-1185">Reference proteome</keyword>
<dbReference type="EMBL" id="KN840468">
    <property type="protein sequence ID" value="KIP09306.1"/>
    <property type="molecule type" value="Genomic_DNA"/>
</dbReference>